<dbReference type="PANTHER" id="PTHR45653:SF10">
    <property type="entry name" value="MYOBLAST CITY, ISOFORM B"/>
    <property type="match status" value="1"/>
</dbReference>
<comment type="similarity">
    <text evidence="1">Belongs to the DOCK family.</text>
</comment>
<dbReference type="InterPro" id="IPR043162">
    <property type="entry name" value="DOCK_C_lobe_C"/>
</dbReference>
<evidence type="ECO:0000313" key="3">
    <source>
        <dbReference type="EMBL" id="KAI6651319.1"/>
    </source>
</evidence>
<dbReference type="Proteomes" id="UP001165289">
    <property type="component" value="Unassembled WGS sequence"/>
</dbReference>
<organism evidence="3 4">
    <name type="scientific">Oopsacas minuta</name>
    <dbReference type="NCBI Taxonomy" id="111878"/>
    <lineage>
        <taxon>Eukaryota</taxon>
        <taxon>Metazoa</taxon>
        <taxon>Porifera</taxon>
        <taxon>Hexactinellida</taxon>
        <taxon>Hexasterophora</taxon>
        <taxon>Lyssacinosida</taxon>
        <taxon>Leucopsacidae</taxon>
        <taxon>Oopsacas</taxon>
    </lineage>
</organism>
<proteinExistence type="inferred from homology"/>
<dbReference type="AlphaFoldDB" id="A0AAV7JS01"/>
<evidence type="ECO:0000313" key="4">
    <source>
        <dbReference type="Proteomes" id="UP001165289"/>
    </source>
</evidence>
<keyword evidence="4" id="KW-1185">Reference proteome</keyword>
<protein>
    <recommendedName>
        <fullName evidence="2">DOCKER domain-containing protein</fullName>
    </recommendedName>
</protein>
<dbReference type="EMBL" id="JAKMXF010000305">
    <property type="protein sequence ID" value="KAI6651319.1"/>
    <property type="molecule type" value="Genomic_DNA"/>
</dbReference>
<dbReference type="InterPro" id="IPR046770">
    <property type="entry name" value="DOCKER_Lobe_B"/>
</dbReference>
<name>A0AAV7JS01_9METZ</name>
<dbReference type="GO" id="GO:0005085">
    <property type="term" value="F:guanyl-nucleotide exchange factor activity"/>
    <property type="evidence" value="ECO:0007669"/>
    <property type="project" value="InterPro"/>
</dbReference>
<dbReference type="InterPro" id="IPR026791">
    <property type="entry name" value="DOCK"/>
</dbReference>
<sequence>MDRKRECLLGYFSSNATSSQSPNPEFNLNIDGNDTTMQETLLVDPGSLSNQDSSYTAEDLCGQEILNTIVSEIKKIGYFAILADETTDSSHQGQLCFCIRYVSEDAFIKEEYISYGAMEFVDAKSITEEILSRVTSIGLNIDNCIAQCYDGCSTMSDHISGVATRIMKHAPLAIYLHRVSHRLNLVLNDSSKLTEIRRMFDIVFVTINCINDSSGRRNVFDAQFISYCSTSFYKVNNVSRFRHSRPFHKGEKDKANEFKTLWLERTVYSTNAKFPGLLKSFPVISTEIREISPLEYALETIKTSSTELKELISSIKSGNSQFINQLSMRLNGIIEAAVMGGLKNYEDAFFTNDYLCSNPAHEDEIIELKELIREQIEVIHVNEYSVNFYHSLLKIRPDHWVNFHWTRDKREVDTF</sequence>
<evidence type="ECO:0000256" key="1">
    <source>
        <dbReference type="PROSITE-ProRule" id="PRU00984"/>
    </source>
</evidence>
<dbReference type="InterPro" id="IPR027357">
    <property type="entry name" value="DOCKER_dom"/>
</dbReference>
<dbReference type="Pfam" id="PF20421">
    <property type="entry name" value="DHR-2_Lobe_C"/>
    <property type="match status" value="1"/>
</dbReference>
<gene>
    <name evidence="3" type="ORF">LOD99_5285</name>
</gene>
<feature type="domain" description="DOCKER" evidence="2">
    <location>
        <begin position="230"/>
        <end position="415"/>
    </location>
</feature>
<dbReference type="PANTHER" id="PTHR45653">
    <property type="entry name" value="DEDICATOR OF CYTOKINESIS"/>
    <property type="match status" value="1"/>
</dbReference>
<comment type="caution">
    <text evidence="3">The sequence shown here is derived from an EMBL/GenBank/DDBJ whole genome shotgun (WGS) entry which is preliminary data.</text>
</comment>
<dbReference type="GO" id="GO:0005886">
    <property type="term" value="C:plasma membrane"/>
    <property type="evidence" value="ECO:0007669"/>
    <property type="project" value="TreeGrafter"/>
</dbReference>
<dbReference type="PROSITE" id="PS51651">
    <property type="entry name" value="DOCKER"/>
    <property type="match status" value="1"/>
</dbReference>
<dbReference type="SUPFAM" id="SSF53098">
    <property type="entry name" value="Ribonuclease H-like"/>
    <property type="match status" value="1"/>
</dbReference>
<dbReference type="Gene3D" id="1.20.58.740">
    <property type="match status" value="1"/>
</dbReference>
<dbReference type="InterPro" id="IPR046773">
    <property type="entry name" value="DOCKER_Lobe_C"/>
</dbReference>
<dbReference type="GO" id="GO:0005737">
    <property type="term" value="C:cytoplasm"/>
    <property type="evidence" value="ECO:0007669"/>
    <property type="project" value="TreeGrafter"/>
</dbReference>
<accession>A0AAV7JS01</accession>
<dbReference type="InterPro" id="IPR012337">
    <property type="entry name" value="RNaseH-like_sf"/>
</dbReference>
<dbReference type="GO" id="GO:0007264">
    <property type="term" value="P:small GTPase-mediated signal transduction"/>
    <property type="evidence" value="ECO:0007669"/>
    <property type="project" value="InterPro"/>
</dbReference>
<dbReference type="Pfam" id="PF20422">
    <property type="entry name" value="DHR-2_Lobe_B"/>
    <property type="match status" value="1"/>
</dbReference>
<evidence type="ECO:0000259" key="2">
    <source>
        <dbReference type="PROSITE" id="PS51651"/>
    </source>
</evidence>
<reference evidence="3 4" key="1">
    <citation type="journal article" date="2023" name="BMC Biol.">
        <title>The compact genome of the sponge Oopsacas minuta (Hexactinellida) is lacking key metazoan core genes.</title>
        <authorList>
            <person name="Santini S."/>
            <person name="Schenkelaars Q."/>
            <person name="Jourda C."/>
            <person name="Duchesne M."/>
            <person name="Belahbib H."/>
            <person name="Rocher C."/>
            <person name="Selva M."/>
            <person name="Riesgo A."/>
            <person name="Vervoort M."/>
            <person name="Leys S.P."/>
            <person name="Kodjabachian L."/>
            <person name="Le Bivic A."/>
            <person name="Borchiellini C."/>
            <person name="Claverie J.M."/>
            <person name="Renard E."/>
        </authorList>
    </citation>
    <scope>NUCLEOTIDE SEQUENCE [LARGE SCALE GENOMIC DNA]</scope>
    <source>
        <strain evidence="3">SPO-2</strain>
    </source>
</reference>
<dbReference type="GO" id="GO:0031267">
    <property type="term" value="F:small GTPase binding"/>
    <property type="evidence" value="ECO:0007669"/>
    <property type="project" value="TreeGrafter"/>
</dbReference>